<dbReference type="EMBL" id="KI635808">
    <property type="protein sequence ID" value="ETB57248.1"/>
    <property type="molecule type" value="Genomic_DNA"/>
</dbReference>
<feature type="transmembrane region" description="Helical" evidence="1">
    <location>
        <begin position="6"/>
        <end position="25"/>
    </location>
</feature>
<evidence type="ECO:0000256" key="1">
    <source>
        <dbReference type="SAM" id="Phobius"/>
    </source>
</evidence>
<organism evidence="2 3">
    <name type="scientific">Plasmodium yoelii 17X</name>
    <dbReference type="NCBI Taxonomy" id="1323249"/>
    <lineage>
        <taxon>Eukaryota</taxon>
        <taxon>Sar</taxon>
        <taxon>Alveolata</taxon>
        <taxon>Apicomplexa</taxon>
        <taxon>Aconoidasida</taxon>
        <taxon>Haemosporida</taxon>
        <taxon>Plasmodiidae</taxon>
        <taxon>Plasmodium</taxon>
        <taxon>Plasmodium (Vinckeia)</taxon>
    </lineage>
</organism>
<reference evidence="2 3" key="1">
    <citation type="submission" date="2013-11" db="EMBL/GenBank/DDBJ databases">
        <title>The Genome Sequence of Plasmodium yoelii 17X.</title>
        <authorList>
            <consortium name="The Broad Institute Genomics Platform"/>
            <consortium name="The Broad Institute Genome Sequencing Center for Infectious Disease"/>
            <person name="Neafsey D."/>
            <person name="Adams J."/>
            <person name="Walker B."/>
            <person name="Young S.K."/>
            <person name="Zeng Q."/>
            <person name="Gargeya S."/>
            <person name="Fitzgerald M."/>
            <person name="Haas B."/>
            <person name="Abouelleil A."/>
            <person name="Alvarado L."/>
            <person name="Chapman S.B."/>
            <person name="Gainer-Dewar J."/>
            <person name="Goldberg J."/>
            <person name="Griggs A."/>
            <person name="Gujja S."/>
            <person name="Hansen M."/>
            <person name="Howarth C."/>
            <person name="Imamovic A."/>
            <person name="Ireland A."/>
            <person name="Larimer J."/>
            <person name="McCowan C."/>
            <person name="Murphy C."/>
            <person name="Pearson M."/>
            <person name="Poon T.W."/>
            <person name="Priest M."/>
            <person name="Roberts A."/>
            <person name="Saif S."/>
            <person name="Shea T."/>
            <person name="Sykes S."/>
            <person name="Wortman J."/>
            <person name="Nusbaum C."/>
            <person name="Birren B."/>
        </authorList>
    </citation>
    <scope>NUCLEOTIDE SEQUENCE [LARGE SCALE GENOMIC DNA]</scope>
    <source>
        <strain evidence="2 3">17X</strain>
    </source>
</reference>
<protein>
    <submittedName>
        <fullName evidence="2">Uncharacterized protein</fullName>
    </submittedName>
</protein>
<accession>V7PFX9</accession>
<dbReference type="Proteomes" id="UP000018538">
    <property type="component" value="Unassembled WGS sequence"/>
</dbReference>
<keyword evidence="1" id="KW-0472">Membrane</keyword>
<evidence type="ECO:0000313" key="3">
    <source>
        <dbReference type="Proteomes" id="UP000018538"/>
    </source>
</evidence>
<sequence length="136" mass="15796">MLYLKIFFLFILYKILKIIGIKIIIKPMSISLYSLSKNTSNYVLNSSTFISIVLFRDTFPASNNVTLDLALYSIDSDSSVLSTSTYLTSFSLIIYSSIGCFTDQKLFLEYLIVIYFLNNFQLFLKYHLNFSMPFLY</sequence>
<feature type="transmembrane region" description="Helical" evidence="1">
    <location>
        <begin position="110"/>
        <end position="128"/>
    </location>
</feature>
<dbReference type="AlphaFoldDB" id="V7PFX9"/>
<keyword evidence="1" id="KW-1133">Transmembrane helix</keyword>
<proteinExistence type="predicted"/>
<feature type="transmembrane region" description="Helical" evidence="1">
    <location>
        <begin position="79"/>
        <end position="98"/>
    </location>
</feature>
<keyword evidence="1" id="KW-0812">Transmembrane</keyword>
<keyword evidence="3" id="KW-1185">Reference proteome</keyword>
<evidence type="ECO:0000313" key="2">
    <source>
        <dbReference type="EMBL" id="ETB57248.1"/>
    </source>
</evidence>
<name>V7PFX9_PLAYE</name>
<gene>
    <name evidence="2" type="ORF">YYC_05046</name>
</gene>